<dbReference type="EMBL" id="JBEHEF010000005">
    <property type="protein sequence ID" value="MEQ9938080.1"/>
    <property type="molecule type" value="Genomic_DNA"/>
</dbReference>
<dbReference type="Proteomes" id="UP001463408">
    <property type="component" value="Unassembled WGS sequence"/>
</dbReference>
<protein>
    <submittedName>
        <fullName evidence="1">Uncharacterized protein</fullName>
    </submittedName>
</protein>
<reference evidence="1 2" key="1">
    <citation type="submission" date="2024-06" db="EMBL/GenBank/DDBJ databases">
        <title>Pangenomics to understand the prophage dynamics in the radiating lineages of P. brasiliense.</title>
        <authorList>
            <person name="Pardeshi L.A."/>
            <person name="Van Duivenbode I."/>
            <person name="Jonkheer E.M."/>
            <person name="Pel M.J.C."/>
            <person name="Kupczok A."/>
            <person name="De Ridder D."/>
            <person name="Smit S."/>
            <person name="Van Der Lee T.J."/>
        </authorList>
    </citation>
    <scope>NUCLEOTIDE SEQUENCE [LARGE SCALE GENOMIC DNA]</scope>
    <source>
        <strain evidence="1 2">PD 8607</strain>
    </source>
</reference>
<organism evidence="1 2">
    <name type="scientific">Pectobacterium polonicum</name>
    <dbReference type="NCBI Taxonomy" id="2485124"/>
    <lineage>
        <taxon>Bacteria</taxon>
        <taxon>Pseudomonadati</taxon>
        <taxon>Pseudomonadota</taxon>
        <taxon>Gammaproteobacteria</taxon>
        <taxon>Enterobacterales</taxon>
        <taxon>Pectobacteriaceae</taxon>
        <taxon>Pectobacterium</taxon>
    </lineage>
</organism>
<dbReference type="RefSeq" id="WP_273855153.1">
    <property type="nucleotide sequence ID" value="NZ_JAQRNC010000001.1"/>
</dbReference>
<comment type="caution">
    <text evidence="1">The sequence shown here is derived from an EMBL/GenBank/DDBJ whole genome shotgun (WGS) entry which is preliminary data.</text>
</comment>
<keyword evidence="2" id="KW-1185">Reference proteome</keyword>
<gene>
    <name evidence="1" type="ORF">ABRQ07_10730</name>
</gene>
<sequence length="333" mass="38130">MNNENGKAIKRLQARLVQPLIGEDKTSLSEYILTYPLRTIRKVLLSLNVTNANSRFPEIANNADKMSELIISAIHSRKESSPLAYLHGLVNDAKEDFVPIESIAWIKKDAEACYYFWSLLINLEWTLVFTALKDKNFHSYSSISNNYNQEHKFVVDTLKIPIAIASHKTRYSSIVNILNELPFSGTEIGKLIAIIFHSYKSDKANCNKKANIDLLIKNKEVIIFSLSYLQKKGISAPYIEPLTESDNKCSLVTQLYLLSRNDDFKALINAMIKAWSQKKIREKEKTINKKKVIEHLRINEESMKMLNELSSKYNESQTTLVNMAVALLYKEMS</sequence>
<evidence type="ECO:0000313" key="2">
    <source>
        <dbReference type="Proteomes" id="UP001463408"/>
    </source>
</evidence>
<evidence type="ECO:0000313" key="1">
    <source>
        <dbReference type="EMBL" id="MEQ9938080.1"/>
    </source>
</evidence>
<name>A0ABV1PA99_9GAMM</name>
<proteinExistence type="predicted"/>
<accession>A0ABV1PA99</accession>